<dbReference type="AlphaFoldDB" id="A0A1I0Q8E0"/>
<dbReference type="InterPro" id="IPR008969">
    <property type="entry name" value="CarboxyPept-like_regulatory"/>
</dbReference>
<reference evidence="1 2" key="1">
    <citation type="submission" date="2016-10" db="EMBL/GenBank/DDBJ databases">
        <authorList>
            <person name="de Groot N.N."/>
        </authorList>
    </citation>
    <scope>NUCLEOTIDE SEQUENCE [LARGE SCALE GENOMIC DNA]</scope>
    <source>
        <strain evidence="1 2">DSM 9179</strain>
    </source>
</reference>
<dbReference type="RefSeq" id="WP_092453660.1">
    <property type="nucleotide sequence ID" value="NZ_FOJI01000007.1"/>
</dbReference>
<name>A0A1I0Q8E0_9FIRM</name>
<organism evidence="1 2">
    <name type="scientific">[Clostridium] fimetarium</name>
    <dbReference type="NCBI Taxonomy" id="99656"/>
    <lineage>
        <taxon>Bacteria</taxon>
        <taxon>Bacillati</taxon>
        <taxon>Bacillota</taxon>
        <taxon>Clostridia</taxon>
        <taxon>Lachnospirales</taxon>
        <taxon>Lachnospiraceae</taxon>
    </lineage>
</organism>
<proteinExistence type="predicted"/>
<gene>
    <name evidence="1" type="ORF">SAMN05421659_10789</name>
</gene>
<dbReference type="STRING" id="99656.SAMN05421659_10789"/>
<sequence>MSYYTEIIVTPKDLVNRTILQANITVQRSNDVLLSATVYSAQSKPLEGAVVQVIKICGRNRINIGYVITNQDGEFAISVKKSNLIKYELDIYGPLIEAE</sequence>
<evidence type="ECO:0000313" key="2">
    <source>
        <dbReference type="Proteomes" id="UP000199701"/>
    </source>
</evidence>
<accession>A0A1I0Q8E0</accession>
<dbReference type="EMBL" id="FOJI01000007">
    <property type="protein sequence ID" value="SEW23285.1"/>
    <property type="molecule type" value="Genomic_DNA"/>
</dbReference>
<dbReference type="OrthoDB" id="1913141at2"/>
<keyword evidence="2" id="KW-1185">Reference proteome</keyword>
<protein>
    <recommendedName>
        <fullName evidence="3">Carboxypeptidase regulatory-like domain-containing protein</fullName>
    </recommendedName>
</protein>
<evidence type="ECO:0000313" key="1">
    <source>
        <dbReference type="EMBL" id="SEW23285.1"/>
    </source>
</evidence>
<dbReference type="Proteomes" id="UP000199701">
    <property type="component" value="Unassembled WGS sequence"/>
</dbReference>
<dbReference type="SUPFAM" id="SSF49464">
    <property type="entry name" value="Carboxypeptidase regulatory domain-like"/>
    <property type="match status" value="1"/>
</dbReference>
<evidence type="ECO:0008006" key="3">
    <source>
        <dbReference type="Google" id="ProtNLM"/>
    </source>
</evidence>